<dbReference type="Proteomes" id="UP001500540">
    <property type="component" value="Unassembled WGS sequence"/>
</dbReference>
<evidence type="ECO:0008006" key="4">
    <source>
        <dbReference type="Google" id="ProtNLM"/>
    </source>
</evidence>
<organism evidence="2 3">
    <name type="scientific">Microbacterium kribbense</name>
    <dbReference type="NCBI Taxonomy" id="433645"/>
    <lineage>
        <taxon>Bacteria</taxon>
        <taxon>Bacillati</taxon>
        <taxon>Actinomycetota</taxon>
        <taxon>Actinomycetes</taxon>
        <taxon>Micrococcales</taxon>
        <taxon>Microbacteriaceae</taxon>
        <taxon>Microbacterium</taxon>
    </lineage>
</organism>
<sequence length="224" mass="25490">MADTMRGDRTDRTRSWRRPKQMKLADMVGEGVYVASAATRLTLKNTILVEILAHGEDFAVERFLPEARDVLLSLADEAQADAARVESERKRASRRHTDSYGTHDYRSRDVRNLRRRQRQSEQVAQVLRERAEDPEELRKLVEDAREAAWSEVERNIDSALRIEAARPDLEPDYAKLRDARMQSLRLVDLPRLAAHRRRNAQGAAGELAAAAPAKPGRADLSELE</sequence>
<protein>
    <recommendedName>
        <fullName evidence="4">Asparagine synthase</fullName>
    </recommendedName>
</protein>
<feature type="compositionally biased region" description="Low complexity" evidence="1">
    <location>
        <begin position="200"/>
        <end position="215"/>
    </location>
</feature>
<gene>
    <name evidence="2" type="ORF">GCM10022240_16760</name>
</gene>
<evidence type="ECO:0000256" key="1">
    <source>
        <dbReference type="SAM" id="MobiDB-lite"/>
    </source>
</evidence>
<proteinExistence type="predicted"/>
<evidence type="ECO:0000313" key="3">
    <source>
        <dbReference type="Proteomes" id="UP001500540"/>
    </source>
</evidence>
<name>A0ABP7GGV4_9MICO</name>
<evidence type="ECO:0000313" key="2">
    <source>
        <dbReference type="EMBL" id="GAA3765170.1"/>
    </source>
</evidence>
<comment type="caution">
    <text evidence="2">The sequence shown here is derived from an EMBL/GenBank/DDBJ whole genome shotgun (WGS) entry which is preliminary data.</text>
</comment>
<keyword evidence="3" id="KW-1185">Reference proteome</keyword>
<accession>A0ABP7GGV4</accession>
<dbReference type="RefSeq" id="WP_344782506.1">
    <property type="nucleotide sequence ID" value="NZ_BAABAF010000006.1"/>
</dbReference>
<feature type="region of interest" description="Disordered" evidence="1">
    <location>
        <begin position="197"/>
        <end position="224"/>
    </location>
</feature>
<dbReference type="EMBL" id="BAABAF010000006">
    <property type="protein sequence ID" value="GAA3765170.1"/>
    <property type="molecule type" value="Genomic_DNA"/>
</dbReference>
<reference evidence="3" key="1">
    <citation type="journal article" date="2019" name="Int. J. Syst. Evol. Microbiol.">
        <title>The Global Catalogue of Microorganisms (GCM) 10K type strain sequencing project: providing services to taxonomists for standard genome sequencing and annotation.</title>
        <authorList>
            <consortium name="The Broad Institute Genomics Platform"/>
            <consortium name="The Broad Institute Genome Sequencing Center for Infectious Disease"/>
            <person name="Wu L."/>
            <person name="Ma J."/>
        </authorList>
    </citation>
    <scope>NUCLEOTIDE SEQUENCE [LARGE SCALE GENOMIC DNA]</scope>
    <source>
        <strain evidence="3">JCM 16950</strain>
    </source>
</reference>
<feature type="region of interest" description="Disordered" evidence="1">
    <location>
        <begin position="83"/>
        <end position="109"/>
    </location>
</feature>